<feature type="transmembrane region" description="Helical" evidence="8">
    <location>
        <begin position="61"/>
        <end position="78"/>
    </location>
</feature>
<dbReference type="GO" id="GO:0000139">
    <property type="term" value="C:Golgi membrane"/>
    <property type="evidence" value="ECO:0007669"/>
    <property type="project" value="TreeGrafter"/>
</dbReference>
<name>A0A7E4WC76_PANRE</name>
<feature type="transmembrane region" description="Helical" evidence="8">
    <location>
        <begin position="234"/>
        <end position="255"/>
    </location>
</feature>
<evidence type="ECO:0000256" key="8">
    <source>
        <dbReference type="SAM" id="Phobius"/>
    </source>
</evidence>
<reference evidence="9" key="1">
    <citation type="journal article" date="2013" name="Genetics">
        <title>The draft genome and transcriptome of Panagrellus redivivus are shaped by the harsh demands of a free-living lifestyle.</title>
        <authorList>
            <person name="Srinivasan J."/>
            <person name="Dillman A.R."/>
            <person name="Macchietto M.G."/>
            <person name="Heikkinen L."/>
            <person name="Lakso M."/>
            <person name="Fracchia K.M."/>
            <person name="Antoshechkin I."/>
            <person name="Mortazavi A."/>
            <person name="Wong G."/>
            <person name="Sternberg P.W."/>
        </authorList>
    </citation>
    <scope>NUCLEOTIDE SEQUENCE [LARGE SCALE GENOMIC DNA]</scope>
    <source>
        <strain evidence="9">MT8872</strain>
    </source>
</reference>
<evidence type="ECO:0000313" key="9">
    <source>
        <dbReference type="Proteomes" id="UP000492821"/>
    </source>
</evidence>
<feature type="transmembrane region" description="Helical" evidence="8">
    <location>
        <begin position="90"/>
        <end position="110"/>
    </location>
</feature>
<dbReference type="WBParaSite" id="Pan_g8887.t1">
    <property type="protein sequence ID" value="Pan_g8887.t1"/>
    <property type="gene ID" value="Pan_g8887"/>
</dbReference>
<evidence type="ECO:0000256" key="7">
    <source>
        <dbReference type="ARBA" id="ARBA00023136"/>
    </source>
</evidence>
<keyword evidence="7 8" id="KW-0472">Membrane</keyword>
<evidence type="ECO:0000256" key="2">
    <source>
        <dbReference type="ARBA" id="ARBA00010694"/>
    </source>
</evidence>
<keyword evidence="6 8" id="KW-1133">Transmembrane helix</keyword>
<dbReference type="Pfam" id="PF08449">
    <property type="entry name" value="UAA"/>
    <property type="match status" value="1"/>
</dbReference>
<dbReference type="GO" id="GO:0005789">
    <property type="term" value="C:endoplasmic reticulum membrane"/>
    <property type="evidence" value="ECO:0007669"/>
    <property type="project" value="TreeGrafter"/>
</dbReference>
<evidence type="ECO:0000256" key="1">
    <source>
        <dbReference type="ARBA" id="ARBA00004127"/>
    </source>
</evidence>
<dbReference type="GO" id="GO:0005464">
    <property type="term" value="F:UDP-xylose transmembrane transporter activity"/>
    <property type="evidence" value="ECO:0007669"/>
    <property type="project" value="TreeGrafter"/>
</dbReference>
<feature type="transmembrane region" description="Helical" evidence="8">
    <location>
        <begin position="31"/>
        <end position="49"/>
    </location>
</feature>
<feature type="transmembrane region" description="Helical" evidence="8">
    <location>
        <begin position="197"/>
        <end position="214"/>
    </location>
</feature>
<proteinExistence type="inferred from homology"/>
<comment type="subcellular location">
    <subcellularLocation>
        <location evidence="1">Endomembrane system</location>
        <topology evidence="1">Multi-pass membrane protein</topology>
    </subcellularLocation>
</comment>
<keyword evidence="4" id="KW-0762">Sugar transport</keyword>
<dbReference type="AlphaFoldDB" id="A0A7E4WC76"/>
<feature type="transmembrane region" description="Helical" evidence="8">
    <location>
        <begin position="267"/>
        <end position="288"/>
    </location>
</feature>
<sequence>MTIACVAGALGGCSASMIGIESLSSDGGNFMHLVTFVTFLLAPISALWADPTILKHKFIPLTSYILLVFMFFIVSVVNNQTVYFDMPFPLFIILRSGTLVASVLLSSILLRRVYSWTKIIAVLAVTVGLIVFTLASSNYQPPVGRRAEFMWIDYLPWSRFTTGILAQLFCIFVSAYLGIKQESLFGIYGKKSDEMMFYVHILSLPLFAFVWTDITKAIRVIFESEKQIIAGVQLPVSSLMMKMIAVSAFQIICVRSIYRLSSAVSNLSLNMILALRKFLNLFLSAAVFGNEFNVYHFGSSVLIIGGSMMFYDVWGQFKHYYGKKKAVKTE</sequence>
<dbReference type="PANTHER" id="PTHR10778:SF4">
    <property type="entry name" value="NUCLEOTIDE SUGAR TRANSPORTER SLC35B4"/>
    <property type="match status" value="1"/>
</dbReference>
<keyword evidence="5 8" id="KW-0812">Transmembrane</keyword>
<keyword evidence="3" id="KW-0813">Transport</keyword>
<feature type="transmembrane region" description="Helical" evidence="8">
    <location>
        <begin position="119"/>
        <end position="137"/>
    </location>
</feature>
<protein>
    <submittedName>
        <fullName evidence="10">UAA transporter</fullName>
    </submittedName>
</protein>
<evidence type="ECO:0000256" key="6">
    <source>
        <dbReference type="ARBA" id="ARBA00022989"/>
    </source>
</evidence>
<feature type="transmembrane region" description="Helical" evidence="8">
    <location>
        <begin position="157"/>
        <end position="177"/>
    </location>
</feature>
<keyword evidence="9" id="KW-1185">Reference proteome</keyword>
<evidence type="ECO:0000256" key="5">
    <source>
        <dbReference type="ARBA" id="ARBA00022692"/>
    </source>
</evidence>
<feature type="transmembrane region" description="Helical" evidence="8">
    <location>
        <begin position="294"/>
        <end position="314"/>
    </location>
</feature>
<evidence type="ECO:0000256" key="3">
    <source>
        <dbReference type="ARBA" id="ARBA00022448"/>
    </source>
</evidence>
<organism evidence="9 10">
    <name type="scientific">Panagrellus redivivus</name>
    <name type="common">Microworm</name>
    <dbReference type="NCBI Taxonomy" id="6233"/>
    <lineage>
        <taxon>Eukaryota</taxon>
        <taxon>Metazoa</taxon>
        <taxon>Ecdysozoa</taxon>
        <taxon>Nematoda</taxon>
        <taxon>Chromadorea</taxon>
        <taxon>Rhabditida</taxon>
        <taxon>Tylenchina</taxon>
        <taxon>Panagrolaimomorpha</taxon>
        <taxon>Panagrolaimoidea</taxon>
        <taxon>Panagrolaimidae</taxon>
        <taxon>Panagrellus</taxon>
    </lineage>
</organism>
<comment type="similarity">
    <text evidence="2">Belongs to the nucleotide-sugar transporter family. SLC35B subfamily.</text>
</comment>
<dbReference type="PANTHER" id="PTHR10778">
    <property type="entry name" value="SOLUTE CARRIER FAMILY 35 MEMBER B"/>
    <property type="match status" value="1"/>
</dbReference>
<accession>A0A7E4WC76</accession>
<evidence type="ECO:0000313" key="10">
    <source>
        <dbReference type="WBParaSite" id="Pan_g8887.t1"/>
    </source>
</evidence>
<dbReference type="InterPro" id="IPR013657">
    <property type="entry name" value="SCL35B1-4/HUT1"/>
</dbReference>
<dbReference type="GO" id="GO:0005462">
    <property type="term" value="F:UDP-N-acetylglucosamine transmembrane transporter activity"/>
    <property type="evidence" value="ECO:0007669"/>
    <property type="project" value="TreeGrafter"/>
</dbReference>
<evidence type="ECO:0000256" key="4">
    <source>
        <dbReference type="ARBA" id="ARBA00022597"/>
    </source>
</evidence>
<dbReference type="Proteomes" id="UP000492821">
    <property type="component" value="Unassembled WGS sequence"/>
</dbReference>
<reference evidence="10" key="2">
    <citation type="submission" date="2020-10" db="UniProtKB">
        <authorList>
            <consortium name="WormBaseParasite"/>
        </authorList>
    </citation>
    <scope>IDENTIFICATION</scope>
</reference>